<dbReference type="InterPro" id="IPR041049">
    <property type="entry name" value="DUF5615"/>
</dbReference>
<name>A0ABX8ACH7_9BRAD</name>
<dbReference type="EMBL" id="CP036498">
    <property type="protein sequence ID" value="QUS40105.1"/>
    <property type="molecule type" value="Genomic_DNA"/>
</dbReference>
<evidence type="ECO:0000259" key="1">
    <source>
        <dbReference type="Pfam" id="PF18480"/>
    </source>
</evidence>
<gene>
    <name evidence="2" type="ORF">RPMA_15655</name>
</gene>
<accession>A0ABX8ACH7</accession>
<feature type="domain" description="DUF5615" evidence="1">
    <location>
        <begin position="1"/>
        <end position="105"/>
    </location>
</feature>
<protein>
    <recommendedName>
        <fullName evidence="1">DUF5615 domain-containing protein</fullName>
    </recommendedName>
</protein>
<evidence type="ECO:0000313" key="2">
    <source>
        <dbReference type="EMBL" id="QUS40105.1"/>
    </source>
</evidence>
<keyword evidence="3" id="KW-1185">Reference proteome</keyword>
<evidence type="ECO:0000313" key="3">
    <source>
        <dbReference type="Proteomes" id="UP000682843"/>
    </source>
</evidence>
<dbReference type="RefSeq" id="WP_211908547.1">
    <property type="nucleotide sequence ID" value="NZ_CP036498.1"/>
</dbReference>
<dbReference type="Proteomes" id="UP000682843">
    <property type="component" value="Chromosome"/>
</dbReference>
<organism evidence="2 3">
    <name type="scientific">Tardiphaga alba</name>
    <dbReference type="NCBI Taxonomy" id="340268"/>
    <lineage>
        <taxon>Bacteria</taxon>
        <taxon>Pseudomonadati</taxon>
        <taxon>Pseudomonadota</taxon>
        <taxon>Alphaproteobacteria</taxon>
        <taxon>Hyphomicrobiales</taxon>
        <taxon>Nitrobacteraceae</taxon>
        <taxon>Tardiphaga</taxon>
    </lineage>
</organism>
<sequence>MRFLVDAQFPPALADALRAEGHDAIHVADLNMLAATDAAIWDQAITASATLVTKDRDFTLLRAARRNGPSIVWIRVGNTGNGALIAAVLQSMSKLLKALKRGDMIVELAK</sequence>
<proteinExistence type="predicted"/>
<dbReference type="Pfam" id="PF18480">
    <property type="entry name" value="DUF5615"/>
    <property type="match status" value="1"/>
</dbReference>
<reference evidence="2 3" key="1">
    <citation type="submission" date="2019-02" db="EMBL/GenBank/DDBJ databases">
        <title>Emended description of the genus Rhodopseudomonas and description of Rhodopseudomonas albus sp. nov., a non-phototrophic, heavy-metal-tolerant bacterium isolated from garden soil.</title>
        <authorList>
            <person name="Bao Z."/>
            <person name="Cao W.W."/>
            <person name="Sato Y."/>
            <person name="Nishizawa T."/>
            <person name="Zhao J."/>
            <person name="Guo Y."/>
            <person name="Ohta H."/>
        </authorList>
    </citation>
    <scope>NUCLEOTIDE SEQUENCE [LARGE SCALE GENOMIC DNA]</scope>
    <source>
        <strain evidence="2 3">SK50-23</strain>
    </source>
</reference>